<proteinExistence type="predicted"/>
<dbReference type="EMBL" id="CP029042">
    <property type="protein sequence ID" value="AZS71084.1"/>
    <property type="molecule type" value="Genomic_DNA"/>
</dbReference>
<gene>
    <name evidence="2" type="ORF">DDE74_09125</name>
</gene>
<protein>
    <submittedName>
        <fullName evidence="2">Uncharacterized protein</fullName>
    </submittedName>
</protein>
<evidence type="ECO:0000313" key="2">
    <source>
        <dbReference type="EMBL" id="AZS71084.1"/>
    </source>
</evidence>
<name>A0A3Q9K8N6_9ACTN</name>
<dbReference type="Proteomes" id="UP000275579">
    <property type="component" value="Chromosome"/>
</dbReference>
<evidence type="ECO:0000256" key="1">
    <source>
        <dbReference type="SAM" id="MobiDB-lite"/>
    </source>
</evidence>
<dbReference type="AlphaFoldDB" id="A0A3Q9K8N6"/>
<accession>A0A3Q9K8N6</accession>
<evidence type="ECO:0000313" key="3">
    <source>
        <dbReference type="Proteomes" id="UP000275579"/>
    </source>
</evidence>
<reference evidence="2 3" key="1">
    <citation type="submission" date="2018-04" db="EMBL/GenBank/DDBJ databases">
        <title>Complete genome sequences of Streptomyces lydicus strain WYEC and characterization of antagonistic properties of biological control agents.</title>
        <authorList>
            <person name="Mariita R.M."/>
            <person name="Sello J.K."/>
        </authorList>
    </citation>
    <scope>NUCLEOTIDE SEQUENCE [LARGE SCALE GENOMIC DNA]</scope>
    <source>
        <strain evidence="2 3">WYEC 108</strain>
    </source>
</reference>
<feature type="region of interest" description="Disordered" evidence="1">
    <location>
        <begin position="83"/>
        <end position="105"/>
    </location>
</feature>
<feature type="compositionally biased region" description="Low complexity" evidence="1">
    <location>
        <begin position="83"/>
        <end position="98"/>
    </location>
</feature>
<sequence length="105" mass="10565">MPIARSVARPRRCRATVRPLIFLTPLIEAIARIGLANIDIGIRSRSGAAAVPAAPPAAVARPAADGRPPAPVAMSSIIDAPATAPAPATSTAPRMATADLADAGR</sequence>
<organism evidence="2 3">
    <name type="scientific">Streptomyces lydicus</name>
    <dbReference type="NCBI Taxonomy" id="47763"/>
    <lineage>
        <taxon>Bacteria</taxon>
        <taxon>Bacillati</taxon>
        <taxon>Actinomycetota</taxon>
        <taxon>Actinomycetes</taxon>
        <taxon>Kitasatosporales</taxon>
        <taxon>Streptomycetaceae</taxon>
        <taxon>Streptomyces</taxon>
    </lineage>
</organism>